<organism evidence="3 4">
    <name type="scientific">Leptotrichia wadei (strain F0279)</name>
    <dbReference type="NCBI Taxonomy" id="888055"/>
    <lineage>
        <taxon>Bacteria</taxon>
        <taxon>Fusobacteriati</taxon>
        <taxon>Fusobacteriota</taxon>
        <taxon>Fusobacteriia</taxon>
        <taxon>Fusobacteriales</taxon>
        <taxon>Leptotrichiaceae</taxon>
        <taxon>Leptotrichia</taxon>
    </lineage>
</organism>
<proteinExistence type="predicted"/>
<dbReference type="SUPFAM" id="SSF52540">
    <property type="entry name" value="P-loop containing nucleoside triphosphate hydrolases"/>
    <property type="match status" value="1"/>
</dbReference>
<dbReference type="Pfam" id="PF12102">
    <property type="entry name" value="MrcB_N"/>
    <property type="match status" value="1"/>
</dbReference>
<name>U2RTD1_LEPWF</name>
<dbReference type="RefSeq" id="WP_021745646.1">
    <property type="nucleotide sequence ID" value="NZ_KI271370.1"/>
</dbReference>
<evidence type="ECO:0000313" key="3">
    <source>
        <dbReference type="EMBL" id="ERK53932.1"/>
    </source>
</evidence>
<accession>U2RTD1</accession>
<dbReference type="InterPro" id="IPR027417">
    <property type="entry name" value="P-loop_NTPase"/>
</dbReference>
<dbReference type="GO" id="GO:0016887">
    <property type="term" value="F:ATP hydrolysis activity"/>
    <property type="evidence" value="ECO:0007669"/>
    <property type="project" value="InterPro"/>
</dbReference>
<dbReference type="PANTHER" id="PTHR37291">
    <property type="entry name" value="5-METHYLCYTOSINE-SPECIFIC RESTRICTION ENZYME B"/>
    <property type="match status" value="1"/>
</dbReference>
<protein>
    <submittedName>
        <fullName evidence="3">ATPase family protein</fullName>
    </submittedName>
</protein>
<evidence type="ECO:0000259" key="2">
    <source>
        <dbReference type="Pfam" id="PF12102"/>
    </source>
</evidence>
<dbReference type="EMBL" id="AWVM01000013">
    <property type="protein sequence ID" value="ERK53932.1"/>
    <property type="molecule type" value="Genomic_DNA"/>
</dbReference>
<evidence type="ECO:0000259" key="1">
    <source>
        <dbReference type="Pfam" id="PF07728"/>
    </source>
</evidence>
<dbReference type="PANTHER" id="PTHR37291:SF1">
    <property type="entry name" value="TYPE IV METHYL-DIRECTED RESTRICTION ENZYME ECOKMCRB SUBUNIT"/>
    <property type="match status" value="1"/>
</dbReference>
<reference evidence="3 4" key="1">
    <citation type="submission" date="2013-06" db="EMBL/GenBank/DDBJ databases">
        <authorList>
            <person name="Weinstock G."/>
            <person name="Sodergren E."/>
            <person name="Lobos E.A."/>
            <person name="Fulton L."/>
            <person name="Fulton R."/>
            <person name="Courtney L."/>
            <person name="Fronick C."/>
            <person name="O'Laughlin M."/>
            <person name="Godfrey J."/>
            <person name="Wilson R.M."/>
            <person name="Miner T."/>
            <person name="Farmer C."/>
            <person name="Delehaunty K."/>
            <person name="Cordes M."/>
            <person name="Minx P."/>
            <person name="Tomlinson C."/>
            <person name="Chen J."/>
            <person name="Wollam A."/>
            <person name="Pepin K.H."/>
            <person name="Bhonagiri V."/>
            <person name="Zhang X."/>
            <person name="Warren W."/>
            <person name="Mitreva M."/>
            <person name="Mardis E.R."/>
            <person name="Wilson R.K."/>
        </authorList>
    </citation>
    <scope>NUCLEOTIDE SEQUENCE [LARGE SCALE GENOMIC DNA]</scope>
    <source>
        <strain evidence="3 4">F0279</strain>
    </source>
</reference>
<comment type="caution">
    <text evidence="3">The sequence shown here is derived from an EMBL/GenBank/DDBJ whole genome shotgun (WGS) entry which is preliminary data.</text>
</comment>
<feature type="domain" description="Type IV methyl-directed restriction enzyme EcoKMcrB subunit DNA-binding" evidence="2">
    <location>
        <begin position="13"/>
        <end position="193"/>
    </location>
</feature>
<sequence>MENILREFVERFINEYPNEKKKSLANNTFANFIRNEVPKNISETDIIKKEEYIVKGSVGQGEWAAVPWVAIYDKNITNSAQKGEYIVYLLSVDDKILYLTFNQGCTELRKEYSKIETIKKLKENSNFIQEKIESRRFSKENINLSCDGEKNKNAEMYEAGCIFSKAYNIENLPEEYELREDLKNMIAIYKEFVSLKNSIQKNKQDKERNGKNMNNNGLNTILYGPPGTGKTYNTVNYAVAICENKNIEDVQSEEYEKVLHRYNELKKEGRIAFTTFHQSFGYEEFIEGISPIIFEDNSDDCSGNIEYKIKSGIFKSFCEEAEKITIKNDKFSINKDATIWKVTVGSKVQNDCFVNNYIRIGFGINDKGAKEFVNQINEGDIIITTDGNRKNIRGIAIATSDEAYKLENTESDSTTRDVMWLVRDINDDVTILNGNKWLQRKTVSRLPNMNIKDLMEFAIKKNVELKETHIEKNNGSYVFIIDEINRGNISKIFGELITLIEDTKRKGMTEEMSTILPYSGSLFSVPSNVYILGTMNTADRSIALMDTALRRRFQFVEMMPDTDILKNITVDGVEIAPILEKINERITFLYDREHTIGHAFFIKLIDSPDINTLGSIFEKSIIPLLQEYFYEDYQKIQLILGDNEKSDPSIKFILDEKIKVKSVFKGDATDVIDLPEKKYTINKEAFLNIESYKQIL</sequence>
<dbReference type="PATRIC" id="fig|888055.3.peg.259"/>
<dbReference type="Pfam" id="PF07728">
    <property type="entry name" value="AAA_5"/>
    <property type="match status" value="1"/>
</dbReference>
<dbReference type="Gene3D" id="3.40.50.300">
    <property type="entry name" value="P-loop containing nucleotide triphosphate hydrolases"/>
    <property type="match status" value="1"/>
</dbReference>
<dbReference type="eggNOG" id="COG1401">
    <property type="taxonomic scope" value="Bacteria"/>
</dbReference>
<dbReference type="InterPro" id="IPR021961">
    <property type="entry name" value="McrB_DNA-bd"/>
</dbReference>
<dbReference type="HOGENOM" id="CLU_008747_2_0_0"/>
<dbReference type="InterPro" id="IPR011704">
    <property type="entry name" value="ATPase_dyneun-rel_AAA"/>
</dbReference>
<dbReference type="AlphaFoldDB" id="U2RTD1"/>
<dbReference type="GO" id="GO:0005524">
    <property type="term" value="F:ATP binding"/>
    <property type="evidence" value="ECO:0007669"/>
    <property type="project" value="InterPro"/>
</dbReference>
<feature type="domain" description="ATPase dynein-related AAA" evidence="1">
    <location>
        <begin position="474"/>
        <end position="553"/>
    </location>
</feature>
<evidence type="ECO:0000313" key="4">
    <source>
        <dbReference type="Proteomes" id="UP000016626"/>
    </source>
</evidence>
<gene>
    <name evidence="3" type="ORF">HMPREF9015_00266</name>
</gene>
<dbReference type="Gene3D" id="3.30.920.90">
    <property type="match status" value="1"/>
</dbReference>
<dbReference type="InterPro" id="IPR052934">
    <property type="entry name" value="Methyl-DNA_Rec/Restrict_Enz"/>
</dbReference>
<dbReference type="Proteomes" id="UP000016626">
    <property type="component" value="Unassembled WGS sequence"/>
</dbReference>